<reference evidence="1 2" key="1">
    <citation type="submission" date="2018-04" db="EMBL/GenBank/DDBJ databases">
        <title>The genome of golden apple snail Pomacea canaliculata provides insight into stress tolerance and invasive adaptation.</title>
        <authorList>
            <person name="Liu C."/>
            <person name="Liu B."/>
            <person name="Ren Y."/>
            <person name="Zhang Y."/>
            <person name="Wang H."/>
            <person name="Li S."/>
            <person name="Jiang F."/>
            <person name="Yin L."/>
            <person name="Zhang G."/>
            <person name="Qian W."/>
            <person name="Fan W."/>
        </authorList>
    </citation>
    <scope>NUCLEOTIDE SEQUENCE [LARGE SCALE GENOMIC DNA]</scope>
    <source>
        <strain evidence="1">SZHN2017</strain>
        <tissue evidence="1">Muscle</tissue>
    </source>
</reference>
<proteinExistence type="predicted"/>
<organism evidence="1 2">
    <name type="scientific">Pomacea canaliculata</name>
    <name type="common">Golden apple snail</name>
    <dbReference type="NCBI Taxonomy" id="400727"/>
    <lineage>
        <taxon>Eukaryota</taxon>
        <taxon>Metazoa</taxon>
        <taxon>Spiralia</taxon>
        <taxon>Lophotrochozoa</taxon>
        <taxon>Mollusca</taxon>
        <taxon>Gastropoda</taxon>
        <taxon>Caenogastropoda</taxon>
        <taxon>Architaenioglossa</taxon>
        <taxon>Ampullarioidea</taxon>
        <taxon>Ampullariidae</taxon>
        <taxon>Pomacea</taxon>
    </lineage>
</organism>
<dbReference type="EMBL" id="PZQS01000012">
    <property type="protein sequence ID" value="PVD20356.1"/>
    <property type="molecule type" value="Genomic_DNA"/>
</dbReference>
<evidence type="ECO:0000313" key="2">
    <source>
        <dbReference type="Proteomes" id="UP000245119"/>
    </source>
</evidence>
<keyword evidence="2" id="KW-1185">Reference proteome</keyword>
<dbReference type="InterPro" id="IPR009003">
    <property type="entry name" value="Peptidase_S1_PA"/>
</dbReference>
<gene>
    <name evidence="1" type="ORF">C0Q70_18510</name>
</gene>
<name>A0A2T7NGS3_POMCA</name>
<dbReference type="Gene3D" id="2.40.10.10">
    <property type="entry name" value="Trypsin-like serine proteases"/>
    <property type="match status" value="1"/>
</dbReference>
<comment type="caution">
    <text evidence="1">The sequence shown here is derived from an EMBL/GenBank/DDBJ whole genome shotgun (WGS) entry which is preliminary data.</text>
</comment>
<dbReference type="SUPFAM" id="SSF50494">
    <property type="entry name" value="Trypsin-like serine proteases"/>
    <property type="match status" value="1"/>
</dbReference>
<dbReference type="AlphaFoldDB" id="A0A2T7NGS3"/>
<dbReference type="Proteomes" id="UP000245119">
    <property type="component" value="Linkage Group LG12"/>
</dbReference>
<protein>
    <submittedName>
        <fullName evidence="1">Uncharacterized protein</fullName>
    </submittedName>
</protein>
<accession>A0A2T7NGS3</accession>
<evidence type="ECO:0000313" key="1">
    <source>
        <dbReference type="EMBL" id="PVD20356.1"/>
    </source>
</evidence>
<dbReference type="InterPro" id="IPR043504">
    <property type="entry name" value="Peptidase_S1_PA_chymotrypsin"/>
</dbReference>
<sequence>MEAAVQVQLSSAATCSNSGDVCCIASTAVTSDTPVLTGTSITASTTASTTTSTAASVASRQGVLTTPLTAVLPRVLGGREAAPTDWPWMVRITYTTTATTTTGFCAGVLVDS</sequence>